<dbReference type="Proteomes" id="UP001107558">
    <property type="component" value="Chromosome 2"/>
</dbReference>
<comment type="caution">
    <text evidence="11">The sequence shown here is derived from an EMBL/GenBank/DDBJ whole genome shotgun (WGS) entry which is preliminary data.</text>
</comment>
<accession>A0A9J6C7P8</accession>
<comment type="subcellular location">
    <subcellularLocation>
        <location evidence="1">Cytoplasm</location>
    </subcellularLocation>
</comment>
<evidence type="ECO:0000256" key="5">
    <source>
        <dbReference type="ARBA" id="ARBA00022777"/>
    </source>
</evidence>
<evidence type="ECO:0000256" key="8">
    <source>
        <dbReference type="ARBA" id="ARBA00038873"/>
    </source>
</evidence>
<name>A0A9J6C7P8_POLVA</name>
<dbReference type="EMBL" id="JADBJN010000002">
    <property type="protein sequence ID" value="KAG5677973.1"/>
    <property type="molecule type" value="Genomic_DNA"/>
</dbReference>
<dbReference type="AlphaFoldDB" id="A0A9J6C7P8"/>
<evidence type="ECO:0000256" key="3">
    <source>
        <dbReference type="ARBA" id="ARBA00022490"/>
    </source>
</evidence>
<dbReference type="GO" id="GO:0005737">
    <property type="term" value="C:cytoplasm"/>
    <property type="evidence" value="ECO:0007669"/>
    <property type="project" value="UniProtKB-SubCell"/>
</dbReference>
<dbReference type="SUPFAM" id="SSF56112">
    <property type="entry name" value="Protein kinase-like (PK-like)"/>
    <property type="match status" value="1"/>
</dbReference>
<sequence>MESIDESSILKPGTKIKPLTDENEAKIILLKVYGIKVLEICELNSYDDKNFLIFADKNIKNPYIKNFCADGYVLKILNSFDSKKIAFIEGQTSLSLYLNSQKFVSPLQLQDVEGKYYSFDNENIVRLYEFIPGKILCDVPPCANLFYHAGVYLGKLDSSLKNFNHDGYKNHKTLWMLSSVPHLQEFVHVVDESKRGMVEDIIHKFQQRVLDHLDEFPQQIIHGDFNEQNILVNKNPATGDYRVIGFIDFGDTQYSCLLFEIAVALTYMMLTTGEIETGGFFLAGYKMTRIIPEKEMNLLKLCVCARLCQSLVLGLYTYSLDKGNQYLLTTQASGWRLLEALYNRTDSEVCSIWNAVADEYLTQSYK</sequence>
<comment type="catalytic activity">
    <reaction evidence="6">
        <text>(5R)-5-hydroxy-L-lysine + GTP = (5R)-5-phosphooxy-L-lysine + GDP + H(+)</text>
        <dbReference type="Rhea" id="RHEA:19049"/>
        <dbReference type="ChEBI" id="CHEBI:15378"/>
        <dbReference type="ChEBI" id="CHEBI:37565"/>
        <dbReference type="ChEBI" id="CHEBI:57882"/>
        <dbReference type="ChEBI" id="CHEBI:58189"/>
        <dbReference type="ChEBI" id="CHEBI:58357"/>
        <dbReference type="EC" id="2.7.1.81"/>
    </reaction>
</comment>
<feature type="domain" description="Aminoglycoside phosphotransferase" evidence="10">
    <location>
        <begin position="112"/>
        <end position="269"/>
    </location>
</feature>
<dbReference type="FunFam" id="3.90.1200.10:FF:000007">
    <property type="entry name" value="hydroxylysine kinase isoform X1"/>
    <property type="match status" value="1"/>
</dbReference>
<organism evidence="11 12">
    <name type="scientific">Polypedilum vanderplanki</name>
    <name type="common">Sleeping chironomid midge</name>
    <dbReference type="NCBI Taxonomy" id="319348"/>
    <lineage>
        <taxon>Eukaryota</taxon>
        <taxon>Metazoa</taxon>
        <taxon>Ecdysozoa</taxon>
        <taxon>Arthropoda</taxon>
        <taxon>Hexapoda</taxon>
        <taxon>Insecta</taxon>
        <taxon>Pterygota</taxon>
        <taxon>Neoptera</taxon>
        <taxon>Endopterygota</taxon>
        <taxon>Diptera</taxon>
        <taxon>Nematocera</taxon>
        <taxon>Chironomoidea</taxon>
        <taxon>Chironomidae</taxon>
        <taxon>Chironominae</taxon>
        <taxon>Polypedilum</taxon>
        <taxon>Polypedilum</taxon>
    </lineage>
</organism>
<keyword evidence="12" id="KW-1185">Reference proteome</keyword>
<comment type="similarity">
    <text evidence="2">Belongs to the aminoglycoside phosphotransferase family.</text>
</comment>
<evidence type="ECO:0000313" key="12">
    <source>
        <dbReference type="Proteomes" id="UP001107558"/>
    </source>
</evidence>
<keyword evidence="5" id="KW-0418">Kinase</keyword>
<dbReference type="PANTHER" id="PTHR21064">
    <property type="entry name" value="AMINOGLYCOSIDE PHOSPHOTRANSFERASE DOMAIN-CONTAINING PROTEIN-RELATED"/>
    <property type="match status" value="1"/>
</dbReference>
<evidence type="ECO:0000256" key="1">
    <source>
        <dbReference type="ARBA" id="ARBA00004496"/>
    </source>
</evidence>
<dbReference type="InterPro" id="IPR011009">
    <property type="entry name" value="Kinase-like_dom_sf"/>
</dbReference>
<evidence type="ECO:0000256" key="9">
    <source>
        <dbReference type="ARBA" id="ARBA00040505"/>
    </source>
</evidence>
<dbReference type="InterPro" id="IPR002575">
    <property type="entry name" value="Aminoglycoside_PTrfase"/>
</dbReference>
<dbReference type="OrthoDB" id="9973935at2759"/>
<dbReference type="Pfam" id="PF01636">
    <property type="entry name" value="APH"/>
    <property type="match status" value="1"/>
</dbReference>
<keyword evidence="3" id="KW-0963">Cytoplasm</keyword>
<evidence type="ECO:0000256" key="4">
    <source>
        <dbReference type="ARBA" id="ARBA00022679"/>
    </source>
</evidence>
<dbReference type="InterPro" id="IPR050249">
    <property type="entry name" value="Pseudomonas-type_ThrB"/>
</dbReference>
<evidence type="ECO:0000256" key="7">
    <source>
        <dbReference type="ARBA" id="ARBA00037368"/>
    </source>
</evidence>
<evidence type="ECO:0000313" key="11">
    <source>
        <dbReference type="EMBL" id="KAG5677973.1"/>
    </source>
</evidence>
<dbReference type="PANTHER" id="PTHR21064:SF1">
    <property type="entry name" value="HYDROXYLYSINE KINASE"/>
    <property type="match status" value="1"/>
</dbReference>
<keyword evidence="4" id="KW-0808">Transferase</keyword>
<gene>
    <name evidence="11" type="ORF">PVAND_007685</name>
</gene>
<proteinExistence type="inferred from homology"/>
<reference evidence="11" key="1">
    <citation type="submission" date="2021-03" db="EMBL/GenBank/DDBJ databases">
        <title>Chromosome level genome of the anhydrobiotic midge Polypedilum vanderplanki.</title>
        <authorList>
            <person name="Yoshida Y."/>
            <person name="Kikawada T."/>
            <person name="Gusev O."/>
        </authorList>
    </citation>
    <scope>NUCLEOTIDE SEQUENCE</scope>
    <source>
        <strain evidence="11">NIAS01</strain>
        <tissue evidence="11">Whole body or cell culture</tissue>
    </source>
</reference>
<comment type="function">
    <text evidence="7">Catalyzes the GTP-dependent phosphorylation of 5-hydroxy-L-lysine.</text>
</comment>
<dbReference type="EC" id="2.7.1.81" evidence="8"/>
<dbReference type="GO" id="GO:0047992">
    <property type="term" value="F:hydroxylysine kinase activity"/>
    <property type="evidence" value="ECO:0007669"/>
    <property type="project" value="UniProtKB-EC"/>
</dbReference>
<evidence type="ECO:0000256" key="2">
    <source>
        <dbReference type="ARBA" id="ARBA00006219"/>
    </source>
</evidence>
<protein>
    <recommendedName>
        <fullName evidence="9">Hydroxylysine kinase</fullName>
        <ecNumber evidence="8">2.7.1.81</ecNumber>
    </recommendedName>
</protein>
<evidence type="ECO:0000259" key="10">
    <source>
        <dbReference type="Pfam" id="PF01636"/>
    </source>
</evidence>
<dbReference type="Gene3D" id="3.90.1200.10">
    <property type="match status" value="1"/>
</dbReference>
<evidence type="ECO:0000256" key="6">
    <source>
        <dbReference type="ARBA" id="ARBA00036820"/>
    </source>
</evidence>